<dbReference type="RefSeq" id="WP_066464133.1">
    <property type="nucleotide sequence ID" value="NZ_MATO01000034.1"/>
</dbReference>
<dbReference type="EMBL" id="MATO01000034">
    <property type="protein sequence ID" value="OCS90754.1"/>
    <property type="molecule type" value="Genomic_DNA"/>
</dbReference>
<keyword evidence="3" id="KW-1185">Reference proteome</keyword>
<keyword evidence="1" id="KW-1133">Transmembrane helix</keyword>
<proteinExistence type="predicted"/>
<evidence type="ECO:0000313" key="2">
    <source>
        <dbReference type="EMBL" id="OCS90754.1"/>
    </source>
</evidence>
<evidence type="ECO:0000313" key="3">
    <source>
        <dbReference type="Proteomes" id="UP000093482"/>
    </source>
</evidence>
<dbReference type="AlphaFoldDB" id="A0A1C0YUE9"/>
<protein>
    <submittedName>
        <fullName evidence="2">Uncharacterized protein</fullName>
    </submittedName>
</protein>
<gene>
    <name evidence="2" type="ORF">A6K76_01505</name>
</gene>
<dbReference type="Proteomes" id="UP000093482">
    <property type="component" value="Unassembled WGS sequence"/>
</dbReference>
<organism evidence="2 3">
    <name type="scientific">Caryophanon latum</name>
    <dbReference type="NCBI Taxonomy" id="33977"/>
    <lineage>
        <taxon>Bacteria</taxon>
        <taxon>Bacillati</taxon>
        <taxon>Bacillota</taxon>
        <taxon>Bacilli</taxon>
        <taxon>Bacillales</taxon>
        <taxon>Caryophanaceae</taxon>
        <taxon>Caryophanon</taxon>
    </lineage>
</organism>
<comment type="caution">
    <text evidence="2">The sequence shown here is derived from an EMBL/GenBank/DDBJ whole genome shotgun (WGS) entry which is preliminary data.</text>
</comment>
<evidence type="ECO:0000256" key="1">
    <source>
        <dbReference type="SAM" id="Phobius"/>
    </source>
</evidence>
<reference evidence="2 3" key="1">
    <citation type="submission" date="2016-07" db="EMBL/GenBank/DDBJ databases">
        <title>Caryophanon latum genome sequencing.</title>
        <authorList>
            <person name="Verma A."/>
            <person name="Pal Y."/>
            <person name="Krishnamurthi S."/>
        </authorList>
    </citation>
    <scope>NUCLEOTIDE SEQUENCE [LARGE SCALE GENOMIC DNA]</scope>
    <source>
        <strain evidence="2 3">DSM 14151</strain>
    </source>
</reference>
<sequence length="60" mass="7368">MFNVYVFSAFILLVLFTAWLLFVRYPERYNKHVEAPERRYEHNVQLVEKHVLLQQTKRSV</sequence>
<keyword evidence="1" id="KW-0472">Membrane</keyword>
<feature type="transmembrane region" description="Helical" evidence="1">
    <location>
        <begin position="6"/>
        <end position="23"/>
    </location>
</feature>
<accession>A0A1C0YUE9</accession>
<keyword evidence="1" id="KW-0812">Transmembrane</keyword>
<name>A0A1C0YUE9_9BACL</name>